<sequence length="249" mass="29105">MLFVKKKDGSLRVCIDYRQLKKVTTEKKYRRFNLPTPMRNLRVREVDIPKKDFRTRSGIRIDPRKTKAVKRLATPFRCTDIQSFLGLTRKVISYAFRQLKEYEMSVIYHPDIANIVADSLSRMSIGNIAHVEDRNKELVKDVHRLAWLGVRLEDSPKGGFMVGKVSYEFKLPSELALVHPVLHVFMFKKCIGDPIYIIPIIGLDEKFSYEDGTVEILEHQVKKITNKEVASVKVLWINHQEKRRRPRPT</sequence>
<evidence type="ECO:0008006" key="2">
    <source>
        <dbReference type="Google" id="ProtNLM"/>
    </source>
</evidence>
<reference evidence="1" key="1">
    <citation type="submission" date="2019-05" db="EMBL/GenBank/DDBJ databases">
        <title>The de novo reference genome and transcriptome assemblies of the wild tomato species Solanum chilense.</title>
        <authorList>
            <person name="Stam R."/>
            <person name="Nosenko T."/>
            <person name="Hoerger A.C."/>
            <person name="Stephan W."/>
            <person name="Seidel M.A."/>
            <person name="Kuhn J.M.M."/>
            <person name="Haberer G."/>
            <person name="Tellier A."/>
        </authorList>
    </citation>
    <scope>NUCLEOTIDE SEQUENCE</scope>
    <source>
        <tissue evidence="1">Mature leaves</tissue>
    </source>
</reference>
<evidence type="ECO:0000313" key="1">
    <source>
        <dbReference type="EMBL" id="TMX01943.1"/>
    </source>
</evidence>
<organism evidence="1">
    <name type="scientific">Solanum chilense</name>
    <name type="common">Tomato</name>
    <name type="synonym">Lycopersicon chilense</name>
    <dbReference type="NCBI Taxonomy" id="4083"/>
    <lineage>
        <taxon>Eukaryota</taxon>
        <taxon>Viridiplantae</taxon>
        <taxon>Streptophyta</taxon>
        <taxon>Embryophyta</taxon>
        <taxon>Tracheophyta</taxon>
        <taxon>Spermatophyta</taxon>
        <taxon>Magnoliopsida</taxon>
        <taxon>eudicotyledons</taxon>
        <taxon>Gunneridae</taxon>
        <taxon>Pentapetalae</taxon>
        <taxon>asterids</taxon>
        <taxon>lamiids</taxon>
        <taxon>Solanales</taxon>
        <taxon>Solanaceae</taxon>
        <taxon>Solanoideae</taxon>
        <taxon>Solaneae</taxon>
        <taxon>Solanum</taxon>
        <taxon>Solanum subgen. Lycopersicon</taxon>
    </lineage>
</organism>
<gene>
    <name evidence="1" type="ORF">EJD97_023069</name>
</gene>
<dbReference type="InterPro" id="IPR043502">
    <property type="entry name" value="DNA/RNA_pol_sf"/>
</dbReference>
<protein>
    <recommendedName>
        <fullName evidence="2">Reverse transcriptase RNase H-like domain-containing protein</fullName>
    </recommendedName>
</protein>
<accession>A0A6N2C2S3</accession>
<name>A0A6N2C2S3_SOLCI</name>
<dbReference type="SUPFAM" id="SSF56672">
    <property type="entry name" value="DNA/RNA polymerases"/>
    <property type="match status" value="1"/>
</dbReference>
<dbReference type="EMBL" id="RXGB01000741">
    <property type="protein sequence ID" value="TMX01943.1"/>
    <property type="molecule type" value="Genomic_DNA"/>
</dbReference>
<dbReference type="Gene3D" id="3.10.10.10">
    <property type="entry name" value="HIV Type 1 Reverse Transcriptase, subunit A, domain 1"/>
    <property type="match status" value="1"/>
</dbReference>
<dbReference type="PANTHER" id="PTHR46148">
    <property type="entry name" value="CHROMO DOMAIN-CONTAINING PROTEIN"/>
    <property type="match status" value="1"/>
</dbReference>
<proteinExistence type="predicted"/>
<dbReference type="AlphaFoldDB" id="A0A6N2C2S3"/>
<dbReference type="PANTHER" id="PTHR46148:SF60">
    <property type="entry name" value="CHROMO DOMAIN-CONTAINING PROTEIN"/>
    <property type="match status" value="1"/>
</dbReference>
<comment type="caution">
    <text evidence="1">The sequence shown here is derived from an EMBL/GenBank/DDBJ whole genome shotgun (WGS) entry which is preliminary data.</text>
</comment>